<dbReference type="EMBL" id="MDJW01000008">
    <property type="protein sequence ID" value="OUE20658.1"/>
    <property type="molecule type" value="Genomic_DNA"/>
</dbReference>
<dbReference type="Proteomes" id="UP000194837">
    <property type="component" value="Unassembled WGS sequence"/>
</dbReference>
<sequence length="286" mass="31269">MSEQSRFRPFGSTDGEYGDLLELRDGVPTALKEPLLQWLFDMLAIPNEWTPGHYLNAPLAHTLLGLTRIDLGQKANGRVDGELLMNQLRRLDDTLLLRLTDALLYLSDAAAFDEVEPLLAGASSRWTVGVADDHLRLQERLPAGVLDQIEAAVAGSSSAGALLHKAFTSAYGLNPDAGQSYKMAVKAVETAAHKIVEPRNTGATLGTMLAVMRRSNQPWIIPLVERADHVGNNGELLIAMLQSIWDGQEDRHRDGAVGLEEARAAFHIACTVVAWFSESLVQRVEN</sequence>
<evidence type="ECO:0000313" key="1">
    <source>
        <dbReference type="EMBL" id="OUE20658.1"/>
    </source>
</evidence>
<proteinExistence type="predicted"/>
<accession>A0A251Y994</accession>
<organism evidence="1 2">
    <name type="scientific">Clavibacter michiganensis</name>
    <dbReference type="NCBI Taxonomy" id="28447"/>
    <lineage>
        <taxon>Bacteria</taxon>
        <taxon>Bacillati</taxon>
        <taxon>Actinomycetota</taxon>
        <taxon>Actinomycetes</taxon>
        <taxon>Micrococcales</taxon>
        <taxon>Microbacteriaceae</taxon>
        <taxon>Clavibacter</taxon>
    </lineage>
</organism>
<gene>
    <name evidence="1" type="ORF">BFL34_01476</name>
</gene>
<reference evidence="1 2" key="1">
    <citation type="submission" date="2016-08" db="EMBL/GenBank/DDBJ databases">
        <title>Genome sequence of Clavibacter michiganensis spp strain CFBP7494.</title>
        <authorList>
            <person name="Thapa S.P."/>
            <person name="Coaker G."/>
            <person name="Jacques M.-A."/>
        </authorList>
    </citation>
    <scope>NUCLEOTIDE SEQUENCE [LARGE SCALE GENOMIC DNA]</scope>
    <source>
        <strain evidence="1">CFBP7494</strain>
    </source>
</reference>
<dbReference type="RefSeq" id="WP_143332040.1">
    <property type="nucleotide sequence ID" value="NZ_MDJW01000008.1"/>
</dbReference>
<protein>
    <submittedName>
        <fullName evidence="1">Uncharacterized protein</fullName>
    </submittedName>
</protein>
<comment type="caution">
    <text evidence="1">The sequence shown here is derived from an EMBL/GenBank/DDBJ whole genome shotgun (WGS) entry which is preliminary data.</text>
</comment>
<dbReference type="AlphaFoldDB" id="A0A251Y994"/>
<name>A0A251Y994_9MICO</name>
<evidence type="ECO:0000313" key="2">
    <source>
        <dbReference type="Proteomes" id="UP000194837"/>
    </source>
</evidence>